<dbReference type="EMBL" id="CM044707">
    <property type="protein sequence ID" value="KAI5653585.1"/>
    <property type="molecule type" value="Genomic_DNA"/>
</dbReference>
<accession>A0ACC0A023</accession>
<sequence>MAFPRPTALPWMVGRTSQASIWPEPYRRWCTLPPAVGFKSSSSFDFEASRSSKLVSLASSTCNLKNKSVLVPLKAPPCALIICQANLGSSFQIWLSFLESKLFQLARLWIDLYSYRILRSFMIRYASMSRRSLISCEKRGRGYRKMKKKKVAGRRDKKEDEKERKEEEEAA</sequence>
<proteinExistence type="predicted"/>
<comment type="caution">
    <text evidence="1">The sequence shown here is derived from an EMBL/GenBank/DDBJ whole genome shotgun (WGS) entry which is preliminary data.</text>
</comment>
<organism evidence="1 2">
    <name type="scientific">Catharanthus roseus</name>
    <name type="common">Madagascar periwinkle</name>
    <name type="synonym">Vinca rosea</name>
    <dbReference type="NCBI Taxonomy" id="4058"/>
    <lineage>
        <taxon>Eukaryota</taxon>
        <taxon>Viridiplantae</taxon>
        <taxon>Streptophyta</taxon>
        <taxon>Embryophyta</taxon>
        <taxon>Tracheophyta</taxon>
        <taxon>Spermatophyta</taxon>
        <taxon>Magnoliopsida</taxon>
        <taxon>eudicotyledons</taxon>
        <taxon>Gunneridae</taxon>
        <taxon>Pentapetalae</taxon>
        <taxon>asterids</taxon>
        <taxon>lamiids</taxon>
        <taxon>Gentianales</taxon>
        <taxon>Apocynaceae</taxon>
        <taxon>Rauvolfioideae</taxon>
        <taxon>Vinceae</taxon>
        <taxon>Catharanthinae</taxon>
        <taxon>Catharanthus</taxon>
    </lineage>
</organism>
<dbReference type="Proteomes" id="UP001060085">
    <property type="component" value="Linkage Group LG07"/>
</dbReference>
<gene>
    <name evidence="1" type="ORF">M9H77_30772</name>
</gene>
<keyword evidence="2" id="KW-1185">Reference proteome</keyword>
<evidence type="ECO:0000313" key="1">
    <source>
        <dbReference type="EMBL" id="KAI5653585.1"/>
    </source>
</evidence>
<name>A0ACC0A023_CATRO</name>
<reference evidence="2" key="1">
    <citation type="journal article" date="2023" name="Nat. Plants">
        <title>Single-cell RNA sequencing provides a high-resolution roadmap for understanding the multicellular compartmentation of specialized metabolism.</title>
        <authorList>
            <person name="Sun S."/>
            <person name="Shen X."/>
            <person name="Li Y."/>
            <person name="Li Y."/>
            <person name="Wang S."/>
            <person name="Li R."/>
            <person name="Zhang H."/>
            <person name="Shen G."/>
            <person name="Guo B."/>
            <person name="Wei J."/>
            <person name="Xu J."/>
            <person name="St-Pierre B."/>
            <person name="Chen S."/>
            <person name="Sun C."/>
        </authorList>
    </citation>
    <scope>NUCLEOTIDE SEQUENCE [LARGE SCALE GENOMIC DNA]</scope>
</reference>
<evidence type="ECO:0000313" key="2">
    <source>
        <dbReference type="Proteomes" id="UP001060085"/>
    </source>
</evidence>
<protein>
    <submittedName>
        <fullName evidence="1">Uncharacterized protein</fullName>
    </submittedName>
</protein>